<dbReference type="NCBIfam" id="NF038233">
    <property type="entry name" value="retron_St85_RT"/>
    <property type="match status" value="1"/>
</dbReference>
<dbReference type="PRINTS" id="PR00866">
    <property type="entry name" value="RNADNAPOLMS"/>
</dbReference>
<evidence type="ECO:0000256" key="2">
    <source>
        <dbReference type="ARBA" id="ARBA00022679"/>
    </source>
</evidence>
<evidence type="ECO:0000313" key="12">
    <source>
        <dbReference type="Proteomes" id="UP000192721"/>
    </source>
</evidence>
<dbReference type="EMBL" id="MUKV01000069">
    <property type="protein sequence ID" value="OQS31212.1"/>
    <property type="molecule type" value="Genomic_DNA"/>
</dbReference>
<evidence type="ECO:0000256" key="5">
    <source>
        <dbReference type="ARBA" id="ARBA00022842"/>
    </source>
</evidence>
<keyword evidence="4" id="KW-0479">Metal-binding</keyword>
<protein>
    <recommendedName>
        <fullName evidence="1">RNA-directed DNA polymerase</fullName>
        <ecNumber evidence="1">2.7.7.49</ecNumber>
    </recommendedName>
</protein>
<feature type="domain" description="Reverse transcriptase" evidence="10">
    <location>
        <begin position="15"/>
        <end position="238"/>
    </location>
</feature>
<dbReference type="SUPFAM" id="SSF56672">
    <property type="entry name" value="DNA/RNA polymerases"/>
    <property type="match status" value="1"/>
</dbReference>
<comment type="caution">
    <text evidence="11">The sequence shown here is derived from an EMBL/GenBank/DDBJ whole genome shotgun (WGS) entry which is preliminary data.</text>
</comment>
<gene>
    <name evidence="11" type="ORF">B0T45_23140</name>
</gene>
<name>A0A1W0C902_9NEIS</name>
<dbReference type="CDD" id="cd03487">
    <property type="entry name" value="RT_Bac_retron_II"/>
    <property type="match status" value="1"/>
</dbReference>
<evidence type="ECO:0000256" key="6">
    <source>
        <dbReference type="ARBA" id="ARBA00022918"/>
    </source>
</evidence>
<dbReference type="GO" id="GO:0003964">
    <property type="term" value="F:RNA-directed DNA polymerase activity"/>
    <property type="evidence" value="ECO:0007669"/>
    <property type="project" value="UniProtKB-KW"/>
</dbReference>
<keyword evidence="7" id="KW-0051">Antiviral defense</keyword>
<evidence type="ECO:0000256" key="7">
    <source>
        <dbReference type="ARBA" id="ARBA00023118"/>
    </source>
</evidence>
<evidence type="ECO:0000256" key="3">
    <source>
        <dbReference type="ARBA" id="ARBA00022695"/>
    </source>
</evidence>
<dbReference type="Pfam" id="PF00078">
    <property type="entry name" value="RVT_1"/>
    <property type="match status" value="1"/>
</dbReference>
<proteinExistence type="inferred from homology"/>
<dbReference type="GO" id="GO:0051607">
    <property type="term" value="P:defense response to virus"/>
    <property type="evidence" value="ECO:0007669"/>
    <property type="project" value="UniProtKB-KW"/>
</dbReference>
<evidence type="ECO:0000256" key="4">
    <source>
        <dbReference type="ARBA" id="ARBA00022723"/>
    </source>
</evidence>
<keyword evidence="6" id="KW-0695">RNA-directed DNA polymerase</keyword>
<evidence type="ECO:0000256" key="9">
    <source>
        <dbReference type="ARBA" id="ARBA00048173"/>
    </source>
</evidence>
<sequence length="305" mass="35195">MGIIYQLAEKLEMSELTVKKYLANAPNKYKVYKIPKRTYGFRIIAQPAKELKKFQRAFLDVFDLPVHNSALAYRKSISIKDNAILHCKNAYLLKMDLENFFNSITPDLFWKEWNKTLKILPRTEAQWLELLLFWRPSKKRNGKLILSIGAPSSPHISNFCLFNFDIIMSTKCEALGITYSRYADDLTFSTNKKNILFTIPKFVDSILTASFDGKLTINKNKTVFSSKAHNRHVTGITITNDGNISIGREKKRIIKHLVHNYKIGTLPPEEIDYLKGLLAFSGHIDPTFIDSLKKNIQQRLSKKYI</sequence>
<dbReference type="Proteomes" id="UP000192721">
    <property type="component" value="Unassembled WGS sequence"/>
</dbReference>
<dbReference type="InterPro" id="IPR000477">
    <property type="entry name" value="RT_dom"/>
</dbReference>
<accession>A0A1W0C902</accession>
<keyword evidence="2" id="KW-0808">Transferase</keyword>
<dbReference type="PROSITE" id="PS50878">
    <property type="entry name" value="RT_POL"/>
    <property type="match status" value="1"/>
</dbReference>
<dbReference type="GO" id="GO:0003723">
    <property type="term" value="F:RNA binding"/>
    <property type="evidence" value="ECO:0007669"/>
    <property type="project" value="InterPro"/>
</dbReference>
<evidence type="ECO:0000256" key="1">
    <source>
        <dbReference type="ARBA" id="ARBA00012493"/>
    </source>
</evidence>
<comment type="catalytic activity">
    <reaction evidence="9">
        <text>DNA(n) + a 2'-deoxyribonucleoside 5'-triphosphate = DNA(n+1) + diphosphate</text>
        <dbReference type="Rhea" id="RHEA:22508"/>
        <dbReference type="Rhea" id="RHEA-COMP:17339"/>
        <dbReference type="Rhea" id="RHEA-COMP:17340"/>
        <dbReference type="ChEBI" id="CHEBI:33019"/>
        <dbReference type="ChEBI" id="CHEBI:61560"/>
        <dbReference type="ChEBI" id="CHEBI:173112"/>
        <dbReference type="EC" id="2.7.7.49"/>
    </reaction>
</comment>
<evidence type="ECO:0000256" key="8">
    <source>
        <dbReference type="ARBA" id="ARBA00034120"/>
    </source>
</evidence>
<dbReference type="EC" id="2.7.7.49" evidence="1"/>
<dbReference type="AlphaFoldDB" id="A0A1W0C902"/>
<comment type="similarity">
    <text evidence="8">Belongs to the bacterial reverse transcriptase family.</text>
</comment>
<dbReference type="GO" id="GO:0046872">
    <property type="term" value="F:metal ion binding"/>
    <property type="evidence" value="ECO:0007669"/>
    <property type="project" value="UniProtKB-KW"/>
</dbReference>
<keyword evidence="5" id="KW-0460">Magnesium</keyword>
<dbReference type="InterPro" id="IPR043502">
    <property type="entry name" value="DNA/RNA_pol_sf"/>
</dbReference>
<reference evidence="11 12" key="1">
    <citation type="submission" date="2017-02" db="EMBL/GenBank/DDBJ databases">
        <title>Chromobacterium haemolyticum H5244.</title>
        <authorList>
            <person name="Gulvik C.A."/>
        </authorList>
    </citation>
    <scope>NUCLEOTIDE SEQUENCE [LARGE SCALE GENOMIC DNA]</scope>
    <source>
        <strain evidence="11 12">H5244</strain>
    </source>
</reference>
<evidence type="ECO:0000313" key="11">
    <source>
        <dbReference type="EMBL" id="OQS31212.1"/>
    </source>
</evidence>
<evidence type="ECO:0000259" key="10">
    <source>
        <dbReference type="PROSITE" id="PS50878"/>
    </source>
</evidence>
<keyword evidence="3" id="KW-0548">Nucleotidyltransferase</keyword>
<dbReference type="InterPro" id="IPR051083">
    <property type="entry name" value="GrpII_Intron_Splice-Mob/Def"/>
</dbReference>
<dbReference type="InterPro" id="IPR000123">
    <property type="entry name" value="Reverse_transcriptase_msDNA"/>
</dbReference>
<organism evidence="11 12">
    <name type="scientific">Chromobacterium haemolyticum</name>
    <dbReference type="NCBI Taxonomy" id="394935"/>
    <lineage>
        <taxon>Bacteria</taxon>
        <taxon>Pseudomonadati</taxon>
        <taxon>Pseudomonadota</taxon>
        <taxon>Betaproteobacteria</taxon>
        <taxon>Neisseriales</taxon>
        <taxon>Chromobacteriaceae</taxon>
        <taxon>Chromobacterium</taxon>
    </lineage>
</organism>
<dbReference type="PANTHER" id="PTHR34047">
    <property type="entry name" value="NUCLEAR INTRON MATURASE 1, MITOCHONDRIAL-RELATED"/>
    <property type="match status" value="1"/>
</dbReference>
<dbReference type="PANTHER" id="PTHR34047:SF7">
    <property type="entry name" value="RNA-DIRECTED DNA POLYMERASE"/>
    <property type="match status" value="1"/>
</dbReference>